<gene>
    <name evidence="1" type="ORF">LP422_00910</name>
</gene>
<protein>
    <submittedName>
        <fullName evidence="1">Cytochrome c maturation protein CcmE</fullName>
    </submittedName>
</protein>
<reference evidence="1" key="1">
    <citation type="submission" date="2021-11" db="EMBL/GenBank/DDBJ databases">
        <title>Study of the species diversity of bacterial strains isolated from a unique natural object - Shulgan-Tash cave (Bashkiria).</title>
        <authorList>
            <person name="Sazanova A.L."/>
            <person name="Chirak E.R."/>
            <person name="Safronova V.I."/>
        </authorList>
    </citation>
    <scope>NUCLEOTIDE SEQUENCE</scope>
    <source>
        <strain evidence="1">P1</strain>
    </source>
</reference>
<accession>A0AC61U4Q7</accession>
<evidence type="ECO:0000313" key="1">
    <source>
        <dbReference type="EMBL" id="UUZ44974.1"/>
    </source>
</evidence>
<proteinExistence type="predicted"/>
<dbReference type="Proteomes" id="UP001059663">
    <property type="component" value="Chromosome"/>
</dbReference>
<name>A0AC61U4Q7_9MICO</name>
<organism evidence="1 2">
    <name type="scientific">Janibacter limosus</name>
    <dbReference type="NCBI Taxonomy" id="53458"/>
    <lineage>
        <taxon>Bacteria</taxon>
        <taxon>Bacillati</taxon>
        <taxon>Actinomycetota</taxon>
        <taxon>Actinomycetes</taxon>
        <taxon>Micrococcales</taxon>
        <taxon>Intrasporangiaceae</taxon>
        <taxon>Janibacter</taxon>
    </lineage>
</organism>
<sequence>MFAVPAIGLAAVLAGTLTFGNLNDNLVYYLTPEEAASARTAASDAERFRLGGLVEAGSVVPTADGVRFTLIGEADGSAVQVEHTGAPNQLFREGIGVVVEGSWRGEVFTSDTMIVKHDEQYRAPTTEDEEGP</sequence>
<evidence type="ECO:0000313" key="2">
    <source>
        <dbReference type="Proteomes" id="UP001059663"/>
    </source>
</evidence>
<dbReference type="EMBL" id="CP087977">
    <property type="protein sequence ID" value="UUZ44974.1"/>
    <property type="molecule type" value="Genomic_DNA"/>
</dbReference>